<gene>
    <name evidence="3" type="ORF">H7849_19350</name>
</gene>
<keyword evidence="1" id="KW-1133">Transmembrane helix</keyword>
<feature type="transmembrane region" description="Helical" evidence="1">
    <location>
        <begin position="98"/>
        <end position="118"/>
    </location>
</feature>
<feature type="chain" id="PRO_5028800961" evidence="2">
    <location>
        <begin position="26"/>
        <end position="567"/>
    </location>
</feature>
<dbReference type="PROSITE" id="PS51257">
    <property type="entry name" value="PROKAR_LIPOPROTEIN"/>
    <property type="match status" value="1"/>
</dbReference>
<reference evidence="3 4" key="1">
    <citation type="submission" date="2020-08" db="EMBL/GenBank/DDBJ databases">
        <title>Edaphobacter telluris sp. nov. and Acidobacterium dinghuensis sp. nov., two acidobacteria isolated from forest soil.</title>
        <authorList>
            <person name="Fu J."/>
            <person name="Qiu L."/>
        </authorList>
    </citation>
    <scope>NUCLEOTIDE SEQUENCE [LARGE SCALE GENOMIC DNA]</scope>
    <source>
        <strain evidence="3">4Y35</strain>
    </source>
</reference>
<dbReference type="RefSeq" id="WP_186741701.1">
    <property type="nucleotide sequence ID" value="NZ_CP060394.1"/>
</dbReference>
<dbReference type="KEGG" id="adin:H7849_19350"/>
<keyword evidence="2" id="KW-0732">Signal</keyword>
<accession>A0A7G8BFA9</accession>
<evidence type="ECO:0000256" key="1">
    <source>
        <dbReference type="SAM" id="Phobius"/>
    </source>
</evidence>
<proteinExistence type="predicted"/>
<keyword evidence="4" id="KW-1185">Reference proteome</keyword>
<feature type="transmembrane region" description="Helical" evidence="1">
    <location>
        <begin position="68"/>
        <end position="86"/>
    </location>
</feature>
<name>A0A7G8BFA9_9BACT</name>
<keyword evidence="1" id="KW-0812">Transmembrane</keyword>
<evidence type="ECO:0000313" key="4">
    <source>
        <dbReference type="Proteomes" id="UP000515312"/>
    </source>
</evidence>
<dbReference type="SUPFAM" id="SSF101898">
    <property type="entry name" value="NHL repeat"/>
    <property type="match status" value="1"/>
</dbReference>
<evidence type="ECO:0000313" key="3">
    <source>
        <dbReference type="EMBL" id="QNI31229.1"/>
    </source>
</evidence>
<feature type="signal peptide" evidence="2">
    <location>
        <begin position="1"/>
        <end position="25"/>
    </location>
</feature>
<organism evidence="3 4">
    <name type="scientific">Alloacidobacterium dinghuense</name>
    <dbReference type="NCBI Taxonomy" id="2763107"/>
    <lineage>
        <taxon>Bacteria</taxon>
        <taxon>Pseudomonadati</taxon>
        <taxon>Acidobacteriota</taxon>
        <taxon>Terriglobia</taxon>
        <taxon>Terriglobales</taxon>
        <taxon>Acidobacteriaceae</taxon>
        <taxon>Alloacidobacterium</taxon>
    </lineage>
</organism>
<dbReference type="EMBL" id="CP060394">
    <property type="protein sequence ID" value="QNI31229.1"/>
    <property type="molecule type" value="Genomic_DNA"/>
</dbReference>
<sequence length="567" mass="63693">MKVLVRFIRLFVLFLLISSCLPAIGQANPANAQKLVSDFIKKRQTKDFNDTVQQYEQEIEDWKVESRILLTFDIVIITCGAVIVYLHGARSKRARNAVLILAITTSSLTAIKALIWPADYQTLRRSVRQGKEPLTHMRSYADDIAKVLSITEEDFETLSSEFKDQQRSFEILAAAAEGRMPEGFPSIVRKSAVGFYLFNIRVVNAQSDGTPSWVENPPTTTDSFYFVGRSTANSLTDAKAASYDDAINHIIAFLGQGPPYRATESQSAFIRSASSIQDTFFNYNQQSNSYSYYYLLRISKKNQPSRPSMLTYRQKDWYPIDLAYDPVAGLFVLDKDGFVSKIVVDESSISIQKVFPLPRTWSPDALAATREAIYVSANNNDLGCKIFRRFLPTNETEEVLLTSTDVGKRSCKGIATDGTGIFLVIADLQEIRFWPIWNHPGQNFREFSSEYIGETSTLGFDHPRHQLIYTDISGSAYTLSIKEWKPDRITSNLGLVQSISDDSDNFLFASGKKILFYSKANYHWQQPPASMRSLNAGLITGVAVDSSGAAWIIDRDRGTIQGPFPLN</sequence>
<keyword evidence="1" id="KW-0472">Membrane</keyword>
<dbReference type="AlphaFoldDB" id="A0A7G8BFA9"/>
<dbReference type="Proteomes" id="UP000515312">
    <property type="component" value="Chromosome"/>
</dbReference>
<protein>
    <submittedName>
        <fullName evidence="3">Uncharacterized protein</fullName>
    </submittedName>
</protein>
<evidence type="ECO:0000256" key="2">
    <source>
        <dbReference type="SAM" id="SignalP"/>
    </source>
</evidence>